<comment type="similarity">
    <text evidence="3 6">Belongs to the peptidase S26 family.</text>
</comment>
<dbReference type="GO" id="GO:0006465">
    <property type="term" value="P:signal peptide processing"/>
    <property type="evidence" value="ECO:0007669"/>
    <property type="project" value="InterPro"/>
</dbReference>
<dbReference type="AlphaFoldDB" id="A0AAQ3W988"/>
<protein>
    <recommendedName>
        <fullName evidence="4 6">Signal peptidase I</fullName>
        <ecNumber evidence="4 6">3.4.21.89</ecNumber>
    </recommendedName>
</protein>
<dbReference type="InterPro" id="IPR019758">
    <property type="entry name" value="Pept_S26A_signal_pept_1_CS"/>
</dbReference>
<feature type="transmembrane region" description="Helical" evidence="6">
    <location>
        <begin position="74"/>
        <end position="98"/>
    </location>
</feature>
<dbReference type="PRINTS" id="PR00727">
    <property type="entry name" value="LEADERPTASE"/>
</dbReference>
<gene>
    <name evidence="9" type="ORF">A5821_002043</name>
</gene>
<proteinExistence type="inferred from homology"/>
<keyword evidence="5 6" id="KW-0378">Hydrolase</keyword>
<dbReference type="InterPro" id="IPR036286">
    <property type="entry name" value="LexA/Signal_pep-like_sf"/>
</dbReference>
<reference evidence="9" key="2">
    <citation type="submission" date="2024-03" db="EMBL/GenBank/DDBJ databases">
        <title>The Genome Sequence of Enterococcus sp. DIV0205d.</title>
        <authorList>
            <consortium name="The Broad Institute Genomics Platform"/>
            <consortium name="The Broad Institute Microbial Omics Core"/>
            <consortium name="The Broad Institute Genomic Center for Infectious Diseases"/>
            <person name="Earl A."/>
            <person name="Manson A."/>
            <person name="Gilmore M."/>
            <person name="Schwartman J."/>
            <person name="Shea T."/>
            <person name="Abouelleil A."/>
            <person name="Cao P."/>
            <person name="Chapman S."/>
            <person name="Cusick C."/>
            <person name="Young S."/>
            <person name="Neafsey D."/>
            <person name="Nusbaum C."/>
            <person name="Birren B."/>
        </authorList>
    </citation>
    <scope>NUCLEOTIDE SEQUENCE</scope>
    <source>
        <strain evidence="9">7F3_DIV0205</strain>
    </source>
</reference>
<sequence length="246" mass="28718">MKKASKQDLVTKSKKKNEEFQKPKTKVGTKKKKRNKPTRPQAAKQKQIRIKKSSATRKHKVNHRFSLKDFGKELGITIIIVIGLFLLSSQLFFALPMFEGYGMAPTVSDGDRVYVNRLKKVRRFKLVYFNVPNSKERSIRRVVGLPGEEVSYKNDQLLIDQQPIVERFLATALYRAKQEEELVTEDFSINQLSNGQQQRIPKGKYLVLGDNRHYSTDSRYYGMIDKKDIIGVVETRIWPIYKWRSY</sequence>
<keyword evidence="6" id="KW-0645">Protease</keyword>
<evidence type="ECO:0000256" key="3">
    <source>
        <dbReference type="ARBA" id="ARBA00009370"/>
    </source>
</evidence>
<evidence type="ECO:0000259" key="8">
    <source>
        <dbReference type="Pfam" id="PF10502"/>
    </source>
</evidence>
<keyword evidence="10" id="KW-1185">Reference proteome</keyword>
<feature type="region of interest" description="Disordered" evidence="7">
    <location>
        <begin position="1"/>
        <end position="55"/>
    </location>
</feature>
<dbReference type="PANTHER" id="PTHR43390">
    <property type="entry name" value="SIGNAL PEPTIDASE I"/>
    <property type="match status" value="1"/>
</dbReference>
<dbReference type="EC" id="3.4.21.89" evidence="4 6"/>
<evidence type="ECO:0000313" key="9">
    <source>
        <dbReference type="EMBL" id="WYK00917.1"/>
    </source>
</evidence>
<evidence type="ECO:0000256" key="7">
    <source>
        <dbReference type="SAM" id="MobiDB-lite"/>
    </source>
</evidence>
<feature type="domain" description="Peptidase S26" evidence="8">
    <location>
        <begin position="73"/>
        <end position="238"/>
    </location>
</feature>
<comment type="catalytic activity">
    <reaction evidence="1 6">
        <text>Cleavage of hydrophobic, N-terminal signal or leader sequences from secreted and periplasmic proteins.</text>
        <dbReference type="EC" id="3.4.21.89"/>
    </reaction>
</comment>
<evidence type="ECO:0000256" key="1">
    <source>
        <dbReference type="ARBA" id="ARBA00000677"/>
    </source>
</evidence>
<evidence type="ECO:0000256" key="4">
    <source>
        <dbReference type="ARBA" id="ARBA00013208"/>
    </source>
</evidence>
<dbReference type="GO" id="GO:0004252">
    <property type="term" value="F:serine-type endopeptidase activity"/>
    <property type="evidence" value="ECO:0007669"/>
    <property type="project" value="InterPro"/>
</dbReference>
<comment type="subcellular location">
    <subcellularLocation>
        <location evidence="2">Cell membrane</location>
        <topology evidence="2">Single-pass type II membrane protein</topology>
    </subcellularLocation>
    <subcellularLocation>
        <location evidence="6">Membrane</location>
        <topology evidence="6">Single-pass type II membrane protein</topology>
    </subcellularLocation>
</comment>
<organism evidence="9 10">
    <name type="scientific">Candidatus Enterococcus palustris</name>
    <dbReference type="NCBI Taxonomy" id="1834189"/>
    <lineage>
        <taxon>Bacteria</taxon>
        <taxon>Bacillati</taxon>
        <taxon>Bacillota</taxon>
        <taxon>Bacilli</taxon>
        <taxon>Lactobacillales</taxon>
        <taxon>Enterococcaceae</taxon>
        <taxon>Enterococcus</taxon>
    </lineage>
</organism>
<keyword evidence="6" id="KW-0472">Membrane</keyword>
<feature type="compositionally biased region" description="Basic residues" evidence="7">
    <location>
        <begin position="46"/>
        <end position="55"/>
    </location>
</feature>
<dbReference type="EMBL" id="CP147244">
    <property type="protein sequence ID" value="WYK00917.1"/>
    <property type="molecule type" value="Genomic_DNA"/>
</dbReference>
<dbReference type="PROSITE" id="PS00761">
    <property type="entry name" value="SPASE_I_3"/>
    <property type="match status" value="1"/>
</dbReference>
<accession>A0AAQ3W988</accession>
<evidence type="ECO:0000313" key="10">
    <source>
        <dbReference type="Proteomes" id="UP000194948"/>
    </source>
</evidence>
<dbReference type="SUPFAM" id="SSF51306">
    <property type="entry name" value="LexA/Signal peptidase"/>
    <property type="match status" value="1"/>
</dbReference>
<name>A0AAQ3W988_9ENTE</name>
<dbReference type="GO" id="GO:0009003">
    <property type="term" value="F:signal peptidase activity"/>
    <property type="evidence" value="ECO:0007669"/>
    <property type="project" value="UniProtKB-EC"/>
</dbReference>
<dbReference type="Gene3D" id="2.10.109.10">
    <property type="entry name" value="Umud Fragment, subunit A"/>
    <property type="match status" value="1"/>
</dbReference>
<evidence type="ECO:0000256" key="2">
    <source>
        <dbReference type="ARBA" id="ARBA00004401"/>
    </source>
</evidence>
<keyword evidence="6" id="KW-1133">Transmembrane helix</keyword>
<dbReference type="InterPro" id="IPR019533">
    <property type="entry name" value="Peptidase_S26"/>
</dbReference>
<dbReference type="GO" id="GO:0005886">
    <property type="term" value="C:plasma membrane"/>
    <property type="evidence" value="ECO:0007669"/>
    <property type="project" value="UniProtKB-SubCell"/>
</dbReference>
<dbReference type="Proteomes" id="UP000194948">
    <property type="component" value="Chromosome"/>
</dbReference>
<reference evidence="9" key="1">
    <citation type="submission" date="2017-05" db="EMBL/GenBank/DDBJ databases">
        <authorList>
            <consortium name="The Broad Institute Genomics Platform"/>
            <consortium name="The Broad Institute Genomic Center for Infectious Diseases"/>
            <person name="Earl A."/>
            <person name="Manson A."/>
            <person name="Schwartman J."/>
            <person name="Gilmore M."/>
            <person name="Abouelleil A."/>
            <person name="Cao P."/>
            <person name="Chapman S."/>
            <person name="Cusick C."/>
            <person name="Shea T."/>
            <person name="Young S."/>
            <person name="Neafsey D."/>
            <person name="Nusbaum C."/>
            <person name="Birren B."/>
        </authorList>
    </citation>
    <scope>NUCLEOTIDE SEQUENCE</scope>
    <source>
        <strain evidence="9">7F3_DIV0205</strain>
    </source>
</reference>
<dbReference type="RefSeq" id="WP_086314471.1">
    <property type="nucleotide sequence ID" value="NZ_CP147244.1"/>
</dbReference>
<feature type="compositionally biased region" description="Basic and acidic residues" evidence="7">
    <location>
        <begin position="1"/>
        <end position="22"/>
    </location>
</feature>
<dbReference type="InterPro" id="IPR000223">
    <property type="entry name" value="Pept_S26A_signal_pept_1"/>
</dbReference>
<dbReference type="Pfam" id="PF10502">
    <property type="entry name" value="Peptidase_S26"/>
    <property type="match status" value="1"/>
</dbReference>
<dbReference type="PANTHER" id="PTHR43390:SF1">
    <property type="entry name" value="CHLOROPLAST PROCESSING PEPTIDASE"/>
    <property type="match status" value="1"/>
</dbReference>
<evidence type="ECO:0000256" key="6">
    <source>
        <dbReference type="RuleBase" id="RU362042"/>
    </source>
</evidence>
<dbReference type="CDD" id="cd06530">
    <property type="entry name" value="S26_SPase_I"/>
    <property type="match status" value="1"/>
</dbReference>
<dbReference type="NCBIfam" id="TIGR02227">
    <property type="entry name" value="sigpep_I_bact"/>
    <property type="match status" value="1"/>
</dbReference>
<keyword evidence="6" id="KW-0812">Transmembrane</keyword>
<evidence type="ECO:0000256" key="5">
    <source>
        <dbReference type="ARBA" id="ARBA00022801"/>
    </source>
</evidence>
<feature type="compositionally biased region" description="Basic residues" evidence="7">
    <location>
        <begin position="23"/>
        <end position="37"/>
    </location>
</feature>